<keyword evidence="2" id="KW-0547">Nucleotide-binding</keyword>
<dbReference type="EMBL" id="BOOA01000031">
    <property type="protein sequence ID" value="GIH25632.1"/>
    <property type="molecule type" value="Genomic_DNA"/>
</dbReference>
<proteinExistence type="predicted"/>
<keyword evidence="2" id="KW-0067">ATP-binding</keyword>
<name>A0A919QG58_9ACTN</name>
<protein>
    <submittedName>
        <fullName evidence="2">ATP-binding protein</fullName>
    </submittedName>
</protein>
<evidence type="ECO:0000259" key="1">
    <source>
        <dbReference type="SMART" id="SM00382"/>
    </source>
</evidence>
<dbReference type="Proteomes" id="UP000640052">
    <property type="component" value="Unassembled WGS sequence"/>
</dbReference>
<organism evidence="2 3">
    <name type="scientific">Acrocarpospora phusangensis</name>
    <dbReference type="NCBI Taxonomy" id="1070424"/>
    <lineage>
        <taxon>Bacteria</taxon>
        <taxon>Bacillati</taxon>
        <taxon>Actinomycetota</taxon>
        <taxon>Actinomycetes</taxon>
        <taxon>Streptosporangiales</taxon>
        <taxon>Streptosporangiaceae</taxon>
        <taxon>Acrocarpospora</taxon>
    </lineage>
</organism>
<feature type="domain" description="AAA+ ATPase" evidence="1">
    <location>
        <begin position="260"/>
        <end position="389"/>
    </location>
</feature>
<evidence type="ECO:0000313" key="3">
    <source>
        <dbReference type="Proteomes" id="UP000640052"/>
    </source>
</evidence>
<dbReference type="RefSeq" id="WP_204042338.1">
    <property type="nucleotide sequence ID" value="NZ_BOOA01000031.1"/>
</dbReference>
<evidence type="ECO:0000313" key="2">
    <source>
        <dbReference type="EMBL" id="GIH25632.1"/>
    </source>
</evidence>
<accession>A0A919QG58</accession>
<dbReference type="AlphaFoldDB" id="A0A919QG58"/>
<keyword evidence="3" id="KW-1185">Reference proteome</keyword>
<dbReference type="Pfam" id="PF09848">
    <property type="entry name" value="SLFN-g3_helicase"/>
    <property type="match status" value="1"/>
</dbReference>
<dbReference type="SMART" id="SM00382">
    <property type="entry name" value="AAA"/>
    <property type="match status" value="1"/>
</dbReference>
<gene>
    <name evidence="2" type="ORF">Aph01nite_39420</name>
</gene>
<dbReference type="Gene3D" id="3.40.50.300">
    <property type="entry name" value="P-loop containing nucleotide triphosphate hydrolases"/>
    <property type="match status" value="1"/>
</dbReference>
<dbReference type="CDD" id="cd00009">
    <property type="entry name" value="AAA"/>
    <property type="match status" value="1"/>
</dbReference>
<comment type="caution">
    <text evidence="2">The sequence shown here is derived from an EMBL/GenBank/DDBJ whole genome shotgun (WGS) entry which is preliminary data.</text>
</comment>
<dbReference type="InterPro" id="IPR018647">
    <property type="entry name" value="SLFN_3-like_DNA/RNA_helicase"/>
</dbReference>
<dbReference type="GO" id="GO:0005524">
    <property type="term" value="F:ATP binding"/>
    <property type="evidence" value="ECO:0007669"/>
    <property type="project" value="UniProtKB-KW"/>
</dbReference>
<reference evidence="2" key="1">
    <citation type="submission" date="2021-01" db="EMBL/GenBank/DDBJ databases">
        <title>Whole genome shotgun sequence of Acrocarpospora phusangensis NBRC 108782.</title>
        <authorList>
            <person name="Komaki H."/>
            <person name="Tamura T."/>
        </authorList>
    </citation>
    <scope>NUCLEOTIDE SEQUENCE</scope>
    <source>
        <strain evidence="2">NBRC 108782</strain>
    </source>
</reference>
<dbReference type="InterPro" id="IPR003593">
    <property type="entry name" value="AAA+_ATPase"/>
</dbReference>
<sequence>MTALRLSVGNLLASPNEVALAAVIAEHVRTATGRGPSPAEIRSWQRSLPALARDLADAGLDGVEMLVEYKLPLTSRRADVVLAGVHPRTGADSYVVVELKQWSRAEPSELGEHLVVVEGHPGGETLNPAEQVRRYCEYMRDFLGVFKDEPDAVHGVAYLHNAMDMDVDGLADQVRDERSRLFTKQRRGDFLRYLGGRLSGDSGAAAADRLLKSVVAPSKQLMAYAAREIREREQFTLLDEQQVAFEMVMRAVTDARRADTKQVVLVTGGPGSGKSVIALSLLGELFRQGRAALYATGSQSFTQTLRRYPGRGSTRIKNLFTYFNSFVDADPNDLAVLICDEAHRIRETSTNRFTPAAKRTGRSQLDELLSAARVPVFLLDQHQVVRPGEVGTVERIETGARARGYDVHRVSLDEQFRCGGSRKYERWVLSFLGLTEAQPFAWDGDEDFEVRLAGSPHELEAALRARHGTARMTAGFCWPWSDPTPHDTLVDDVVIGDWARPWNVKKDRAVGDAPPSMLWASEPGGFAQVGCVYTAQGFEYDWNGVILGPDLTVRDGRLATVREANRDPAFKSRRSVSDEEFDRLVRNVYKVLLTRGMRGTLIYAVDPGLREHLAGIVAA</sequence>
<dbReference type="SUPFAM" id="SSF52540">
    <property type="entry name" value="P-loop containing nucleoside triphosphate hydrolases"/>
    <property type="match status" value="1"/>
</dbReference>
<dbReference type="InterPro" id="IPR027417">
    <property type="entry name" value="P-loop_NTPase"/>
</dbReference>